<evidence type="ECO:0000313" key="3">
    <source>
        <dbReference type="Proteomes" id="UP000236333"/>
    </source>
</evidence>
<feature type="compositionally biased region" description="Basic residues" evidence="1">
    <location>
        <begin position="242"/>
        <end position="270"/>
    </location>
</feature>
<feature type="compositionally biased region" description="Polar residues" evidence="1">
    <location>
        <begin position="222"/>
        <end position="237"/>
    </location>
</feature>
<dbReference type="Proteomes" id="UP000236333">
    <property type="component" value="Unassembled WGS sequence"/>
</dbReference>
<feature type="compositionally biased region" description="Gly residues" evidence="1">
    <location>
        <begin position="342"/>
        <end position="352"/>
    </location>
</feature>
<feature type="region of interest" description="Disordered" evidence="1">
    <location>
        <begin position="341"/>
        <end position="401"/>
    </location>
</feature>
<keyword evidence="2" id="KW-0540">Nuclease</keyword>
<feature type="region of interest" description="Disordered" evidence="1">
    <location>
        <begin position="414"/>
        <end position="435"/>
    </location>
</feature>
<feature type="compositionally biased region" description="Low complexity" evidence="1">
    <location>
        <begin position="477"/>
        <end position="488"/>
    </location>
</feature>
<evidence type="ECO:0000256" key="1">
    <source>
        <dbReference type="SAM" id="MobiDB-lite"/>
    </source>
</evidence>
<protein>
    <submittedName>
        <fullName evidence="2">Exonuclease 1</fullName>
    </submittedName>
</protein>
<keyword evidence="3" id="KW-1185">Reference proteome</keyword>
<organism evidence="2 3">
    <name type="scientific">Tetrabaena socialis</name>
    <dbReference type="NCBI Taxonomy" id="47790"/>
    <lineage>
        <taxon>Eukaryota</taxon>
        <taxon>Viridiplantae</taxon>
        <taxon>Chlorophyta</taxon>
        <taxon>core chlorophytes</taxon>
        <taxon>Chlorophyceae</taxon>
        <taxon>CS clade</taxon>
        <taxon>Chlamydomonadales</taxon>
        <taxon>Tetrabaenaceae</taxon>
        <taxon>Tetrabaena</taxon>
    </lineage>
</organism>
<feature type="region of interest" description="Disordered" evidence="1">
    <location>
        <begin position="454"/>
        <end position="595"/>
    </location>
</feature>
<gene>
    <name evidence="2" type="ORF">TSOC_004032</name>
</gene>
<dbReference type="AlphaFoldDB" id="A0A2J8AA19"/>
<evidence type="ECO:0000313" key="2">
    <source>
        <dbReference type="EMBL" id="PNH09345.1"/>
    </source>
</evidence>
<feature type="compositionally biased region" description="Polar residues" evidence="1">
    <location>
        <begin position="519"/>
        <end position="535"/>
    </location>
</feature>
<accession>A0A2J8AA19</accession>
<feature type="compositionally biased region" description="Gly residues" evidence="1">
    <location>
        <begin position="308"/>
        <end position="319"/>
    </location>
</feature>
<dbReference type="EMBL" id="PGGS01000094">
    <property type="protein sequence ID" value="PNH09345.1"/>
    <property type="molecule type" value="Genomic_DNA"/>
</dbReference>
<feature type="compositionally biased region" description="Low complexity" evidence="1">
    <location>
        <begin position="182"/>
        <end position="215"/>
    </location>
</feature>
<proteinExistence type="predicted"/>
<comment type="caution">
    <text evidence="2">The sequence shown here is derived from an EMBL/GenBank/DDBJ whole genome shotgun (WGS) entry which is preliminary data.</text>
</comment>
<dbReference type="GO" id="GO:0004527">
    <property type="term" value="F:exonuclease activity"/>
    <property type="evidence" value="ECO:0007669"/>
    <property type="project" value="UniProtKB-KW"/>
</dbReference>
<name>A0A2J8AA19_9CHLO</name>
<sequence length="595" mass="60228">MGINGLLQQLKSISRPTHVSAYRSRKVSMCCLAGAHGCHRRILLAAQGSIQLQQGTLRVHMDRWVLRVLRFNGTTLPLGYDLRFQRTIWLFRHQRVFCHASRALTHLRPLPAGGLGASGVLVLAAVPPEGPELEALGFLGPPMEQAVAAGIADGDLDPSTLQPFDLASIYRDCPNPPHHLRPTLARLLPPPAASQHHSQRPQQSQQQQHHQQQGQRLLSWGPGTQQRDSQAGLTQEGTQGGRHGHHPHHGTHHGHHHGHHGHRRGAHGHGRPPAAPLPPRDPDKGIKRFFKSDPAASQPYRVVAPKPLGGGGGSQAAAAGAGGGAAVVTLRGLAVEVLTAAGGSGGREGGGCGEEEAGGGEVDERTAAGSQEADGEADERSPPSAKRRRRHVGGADGTAAAGFGGGTAAAAAAVAAGGGAGASRGSSGGAAARCPLSQGGGSLFAQFKRGASGGAGGGGGCGAGLPTGGRGAGDGAGRTADADPGAARLLQVLPDDSEGPAGSVGLGVAAADCGPGDSQACSQYNDTASINSSGSPPALPTSRRVAPVSPATRVPPGHRSNRGRGARPSSKPPAHAARSGGLQAPVPDPSGRRPM</sequence>
<dbReference type="OrthoDB" id="26491at2759"/>
<feature type="compositionally biased region" description="Gly residues" evidence="1">
    <location>
        <begin position="416"/>
        <end position="428"/>
    </location>
</feature>
<feature type="region of interest" description="Disordered" evidence="1">
    <location>
        <begin position="177"/>
        <end position="319"/>
    </location>
</feature>
<feature type="compositionally biased region" description="Gly residues" evidence="1">
    <location>
        <begin position="454"/>
        <end position="476"/>
    </location>
</feature>
<reference evidence="2 3" key="1">
    <citation type="journal article" date="2017" name="Mol. Biol. Evol.">
        <title>The 4-celled Tetrabaena socialis nuclear genome reveals the essential components for genetic control of cell number at the origin of multicellularity in the volvocine lineage.</title>
        <authorList>
            <person name="Featherston J."/>
            <person name="Arakaki Y."/>
            <person name="Hanschen E.R."/>
            <person name="Ferris P.J."/>
            <person name="Michod R.E."/>
            <person name="Olson B.J.S.C."/>
            <person name="Nozaki H."/>
            <person name="Durand P.M."/>
        </authorList>
    </citation>
    <scope>NUCLEOTIDE SEQUENCE [LARGE SCALE GENOMIC DNA]</scope>
    <source>
        <strain evidence="2 3">NIES-571</strain>
    </source>
</reference>
<keyword evidence="2" id="KW-0269">Exonuclease</keyword>
<keyword evidence="2" id="KW-0378">Hydrolase</keyword>